<gene>
    <name evidence="1" type="ORF">AGERDE_LOCUS13184</name>
</gene>
<accession>A0A9N9ESV6</accession>
<comment type="caution">
    <text evidence="1">The sequence shown here is derived from an EMBL/GenBank/DDBJ whole genome shotgun (WGS) entry which is preliminary data.</text>
</comment>
<dbReference type="Proteomes" id="UP000789831">
    <property type="component" value="Unassembled WGS sequence"/>
</dbReference>
<evidence type="ECO:0000313" key="2">
    <source>
        <dbReference type="Proteomes" id="UP000789831"/>
    </source>
</evidence>
<feature type="non-terminal residue" evidence="1">
    <location>
        <position position="108"/>
    </location>
</feature>
<organism evidence="1 2">
    <name type="scientific">Ambispora gerdemannii</name>
    <dbReference type="NCBI Taxonomy" id="144530"/>
    <lineage>
        <taxon>Eukaryota</taxon>
        <taxon>Fungi</taxon>
        <taxon>Fungi incertae sedis</taxon>
        <taxon>Mucoromycota</taxon>
        <taxon>Glomeromycotina</taxon>
        <taxon>Glomeromycetes</taxon>
        <taxon>Archaeosporales</taxon>
        <taxon>Ambisporaceae</taxon>
        <taxon>Ambispora</taxon>
    </lineage>
</organism>
<dbReference type="AlphaFoldDB" id="A0A9N9ESV6"/>
<reference evidence="1" key="1">
    <citation type="submission" date="2021-06" db="EMBL/GenBank/DDBJ databases">
        <authorList>
            <person name="Kallberg Y."/>
            <person name="Tangrot J."/>
            <person name="Rosling A."/>
        </authorList>
    </citation>
    <scope>NUCLEOTIDE SEQUENCE</scope>
    <source>
        <strain evidence="1">MT106</strain>
    </source>
</reference>
<dbReference type="EMBL" id="CAJVPL010015380">
    <property type="protein sequence ID" value="CAG8693244.1"/>
    <property type="molecule type" value="Genomic_DNA"/>
</dbReference>
<proteinExistence type="predicted"/>
<sequence>CLNNEMRKTVHSIFKKEGPVLVIIAWLWNILDTESLELLGKFQSRKLHTQIKITSGDEVVENVDYYSEENIYAYSRHEVEIRNKLLEILVARQEKDAESEKNCDINIP</sequence>
<protein>
    <submittedName>
        <fullName evidence="1">9629_t:CDS:1</fullName>
    </submittedName>
</protein>
<keyword evidence="2" id="KW-1185">Reference proteome</keyword>
<name>A0A9N9ESV6_9GLOM</name>
<evidence type="ECO:0000313" key="1">
    <source>
        <dbReference type="EMBL" id="CAG8693244.1"/>
    </source>
</evidence>